<sequence>MVTDCYQLIAILTPRHMQALKLSFDGLLLVMTDKDVMHSIEPRHGAFARAVGQPLSIAEWIVQPKNATHLTQLTTGMPWLTRLVAGSIVGIDCQQWGPTARVCDMGCADGGIMSLVKAKVPSLHIVCQDLAVAIPMAQQTFASAHPGAAEHGEVEFIEHDFFQTQKTEADVYWLRGVLHDYTDAECVQVLRQIAPQLQRNHSARVLINEIVKPSLVVSDEQRDQPASSLVSRKQSAFLEMSSLMQLHTTAFLNGKERSYDDFAQLFADAGYRIVRYNRLHVFTAIIEICLSQ</sequence>
<dbReference type="SUPFAM" id="SSF53335">
    <property type="entry name" value="S-adenosyl-L-methionine-dependent methyltransferases"/>
    <property type="match status" value="1"/>
</dbReference>
<gene>
    <name evidence="5" type="ORF">SCUCBS95973_002895</name>
</gene>
<name>A0ABP0BAT7_9PEZI</name>
<dbReference type="Gene3D" id="3.40.50.150">
    <property type="entry name" value="Vaccinia Virus protein VP39"/>
    <property type="match status" value="1"/>
</dbReference>
<dbReference type="EMBL" id="CAWUHB010000012">
    <property type="protein sequence ID" value="CAK7216700.1"/>
    <property type="molecule type" value="Genomic_DNA"/>
</dbReference>
<organism evidence="5 6">
    <name type="scientific">Sporothrix curviconia</name>
    <dbReference type="NCBI Taxonomy" id="1260050"/>
    <lineage>
        <taxon>Eukaryota</taxon>
        <taxon>Fungi</taxon>
        <taxon>Dikarya</taxon>
        <taxon>Ascomycota</taxon>
        <taxon>Pezizomycotina</taxon>
        <taxon>Sordariomycetes</taxon>
        <taxon>Sordariomycetidae</taxon>
        <taxon>Ophiostomatales</taxon>
        <taxon>Ophiostomataceae</taxon>
        <taxon>Sporothrix</taxon>
    </lineage>
</organism>
<dbReference type="Pfam" id="PF00891">
    <property type="entry name" value="Methyltransf_2"/>
    <property type="match status" value="1"/>
</dbReference>
<dbReference type="PANTHER" id="PTHR43712:SF2">
    <property type="entry name" value="O-METHYLTRANSFERASE CICE"/>
    <property type="match status" value="1"/>
</dbReference>
<comment type="caution">
    <text evidence="5">The sequence shown here is derived from an EMBL/GenBank/DDBJ whole genome shotgun (WGS) entry which is preliminary data.</text>
</comment>
<feature type="domain" description="O-methyltransferase C-terminal" evidence="4">
    <location>
        <begin position="46"/>
        <end position="272"/>
    </location>
</feature>
<proteinExistence type="predicted"/>
<protein>
    <recommendedName>
        <fullName evidence="4">O-methyltransferase C-terminal domain-containing protein</fullName>
    </recommendedName>
</protein>
<evidence type="ECO:0000256" key="3">
    <source>
        <dbReference type="ARBA" id="ARBA00022691"/>
    </source>
</evidence>
<evidence type="ECO:0000256" key="2">
    <source>
        <dbReference type="ARBA" id="ARBA00022679"/>
    </source>
</evidence>
<evidence type="ECO:0000259" key="4">
    <source>
        <dbReference type="Pfam" id="PF00891"/>
    </source>
</evidence>
<keyword evidence="1" id="KW-0489">Methyltransferase</keyword>
<dbReference type="Proteomes" id="UP001642405">
    <property type="component" value="Unassembled WGS sequence"/>
</dbReference>
<evidence type="ECO:0000313" key="5">
    <source>
        <dbReference type="EMBL" id="CAK7216700.1"/>
    </source>
</evidence>
<dbReference type="InterPro" id="IPR029063">
    <property type="entry name" value="SAM-dependent_MTases_sf"/>
</dbReference>
<dbReference type="InterPro" id="IPR016461">
    <property type="entry name" value="COMT-like"/>
</dbReference>
<dbReference type="InterPro" id="IPR001077">
    <property type="entry name" value="COMT_C"/>
</dbReference>
<evidence type="ECO:0000313" key="6">
    <source>
        <dbReference type="Proteomes" id="UP001642405"/>
    </source>
</evidence>
<dbReference type="PROSITE" id="PS51683">
    <property type="entry name" value="SAM_OMT_II"/>
    <property type="match status" value="1"/>
</dbReference>
<evidence type="ECO:0000256" key="1">
    <source>
        <dbReference type="ARBA" id="ARBA00022603"/>
    </source>
</evidence>
<keyword evidence="3" id="KW-0949">S-adenosyl-L-methionine</keyword>
<reference evidence="5 6" key="1">
    <citation type="submission" date="2024-01" db="EMBL/GenBank/DDBJ databases">
        <authorList>
            <person name="Allen C."/>
            <person name="Tagirdzhanova G."/>
        </authorList>
    </citation>
    <scope>NUCLEOTIDE SEQUENCE [LARGE SCALE GENOMIC DNA]</scope>
</reference>
<dbReference type="PANTHER" id="PTHR43712">
    <property type="entry name" value="PUTATIVE (AFU_ORTHOLOGUE AFUA_4G14580)-RELATED"/>
    <property type="match status" value="1"/>
</dbReference>
<accession>A0ABP0BAT7</accession>
<keyword evidence="2" id="KW-0808">Transferase</keyword>
<keyword evidence="6" id="KW-1185">Reference proteome</keyword>